<comment type="caution">
    <text evidence="4">The sequence shown here is derived from an EMBL/GenBank/DDBJ whole genome shotgun (WGS) entry which is preliminary data.</text>
</comment>
<dbReference type="NCBIfam" id="NF002630">
    <property type="entry name" value="PRK02301.1"/>
    <property type="match status" value="1"/>
</dbReference>
<organism evidence="4 5">
    <name type="scientific">Halosolutus amylolyticus</name>
    <dbReference type="NCBI Taxonomy" id="2932267"/>
    <lineage>
        <taxon>Archaea</taxon>
        <taxon>Methanobacteriati</taxon>
        <taxon>Methanobacteriota</taxon>
        <taxon>Stenosarchaea group</taxon>
        <taxon>Halobacteria</taxon>
        <taxon>Halobacteriales</taxon>
        <taxon>Natrialbaceae</taxon>
        <taxon>Halosolutus</taxon>
    </lineage>
</organism>
<comment type="similarity">
    <text evidence="1">Belongs to the deoxyhypusine synthase family.</text>
</comment>
<evidence type="ECO:0000313" key="5">
    <source>
        <dbReference type="Proteomes" id="UP001595898"/>
    </source>
</evidence>
<dbReference type="Pfam" id="PF01916">
    <property type="entry name" value="DS"/>
    <property type="match status" value="1"/>
</dbReference>
<dbReference type="InterPro" id="IPR036982">
    <property type="entry name" value="Deoxyhypusine_synthase_sf"/>
</dbReference>
<sequence>MTDEDSDEHDAHHDPDRETFSHDPIGHAEARAGMTVGELADEYGEAGIGASSLHEAVNVAEAMFDDDVTVFFSLAGAMVPSGMRRIVADLIRDGYIDVLVTTGANLTHDAIEAIGGKHHHGCAHAEGKTEREHDETLRDEGVDRIYNVYLPQEYFATFESHLREEVFPVLEAEAEADGPVSIERLTRELGRANAAVNERDDVDEAPGIAAAASENDVPIYCPAVQDSVLGLQAWMYSQTSDFSLDALADMTALTDRAFEAEKAGAFLVGGGVPKNFTLQTMLVTPGAYDYGVQLTMDPKQTGGLSGATLDEARSWGKLEKDAENVSVYADATITLPLVVAAARERLEE</sequence>
<dbReference type="GO" id="GO:0034038">
    <property type="term" value="F:deoxyhypusine synthase activity"/>
    <property type="evidence" value="ECO:0007669"/>
    <property type="project" value="UniProtKB-EC"/>
</dbReference>
<proteinExistence type="inferred from homology"/>
<evidence type="ECO:0000256" key="3">
    <source>
        <dbReference type="SAM" id="MobiDB-lite"/>
    </source>
</evidence>
<dbReference type="PANTHER" id="PTHR11703:SF2">
    <property type="entry name" value="DEOXYHYPUSINE SYNTHASE-LIKE PROTEIN"/>
    <property type="match status" value="1"/>
</dbReference>
<reference evidence="4 5" key="1">
    <citation type="journal article" date="2019" name="Int. J. Syst. Evol. Microbiol.">
        <title>The Global Catalogue of Microorganisms (GCM) 10K type strain sequencing project: providing services to taxonomists for standard genome sequencing and annotation.</title>
        <authorList>
            <consortium name="The Broad Institute Genomics Platform"/>
            <consortium name="The Broad Institute Genome Sequencing Center for Infectious Disease"/>
            <person name="Wu L."/>
            <person name="Ma J."/>
        </authorList>
    </citation>
    <scope>NUCLEOTIDE SEQUENCE [LARGE SCALE GENOMIC DNA]</scope>
    <source>
        <strain evidence="4 5">WLHS5</strain>
    </source>
</reference>
<gene>
    <name evidence="4" type="ORF">ACFO5R_14065</name>
</gene>
<protein>
    <submittedName>
        <fullName evidence="4">Deoxyhypusine synthase</fullName>
        <ecNumber evidence="4">2.5.1.46</ecNumber>
    </submittedName>
</protein>
<evidence type="ECO:0000313" key="4">
    <source>
        <dbReference type="EMBL" id="MFC4543050.1"/>
    </source>
</evidence>
<dbReference type="RefSeq" id="WP_250140265.1">
    <property type="nucleotide sequence ID" value="NZ_JALIQP010000002.1"/>
</dbReference>
<evidence type="ECO:0000256" key="1">
    <source>
        <dbReference type="ARBA" id="ARBA00009892"/>
    </source>
</evidence>
<name>A0ABD5PRX5_9EURY</name>
<dbReference type="InterPro" id="IPR002773">
    <property type="entry name" value="Deoxyhypusine_synthase"/>
</dbReference>
<dbReference type="EMBL" id="JBHSFA010000007">
    <property type="protein sequence ID" value="MFC4543050.1"/>
    <property type="molecule type" value="Genomic_DNA"/>
</dbReference>
<dbReference type="AlphaFoldDB" id="A0ABD5PRX5"/>
<dbReference type="EC" id="2.5.1.46" evidence="4"/>
<evidence type="ECO:0000256" key="2">
    <source>
        <dbReference type="ARBA" id="ARBA00022679"/>
    </source>
</evidence>
<dbReference type="Gene3D" id="3.40.910.10">
    <property type="entry name" value="Deoxyhypusine synthase"/>
    <property type="match status" value="1"/>
</dbReference>
<feature type="region of interest" description="Disordered" evidence="3">
    <location>
        <begin position="1"/>
        <end position="23"/>
    </location>
</feature>
<dbReference type="PANTHER" id="PTHR11703">
    <property type="entry name" value="DEOXYHYPUSINE SYNTHASE"/>
    <property type="match status" value="1"/>
</dbReference>
<dbReference type="SUPFAM" id="SSF52467">
    <property type="entry name" value="DHS-like NAD/FAD-binding domain"/>
    <property type="match status" value="1"/>
</dbReference>
<keyword evidence="2 4" id="KW-0808">Transferase</keyword>
<dbReference type="InterPro" id="IPR029035">
    <property type="entry name" value="DHS-like_NAD/FAD-binding_dom"/>
</dbReference>
<accession>A0ABD5PRX5</accession>
<dbReference type="Proteomes" id="UP001595898">
    <property type="component" value="Unassembled WGS sequence"/>
</dbReference>
<keyword evidence="5" id="KW-1185">Reference proteome</keyword>
<feature type="compositionally biased region" description="Basic and acidic residues" evidence="3">
    <location>
        <begin position="9"/>
        <end position="23"/>
    </location>
</feature>